<organism evidence="1 2">
    <name type="scientific">Vitis vinifera</name>
    <name type="common">Grape</name>
    <dbReference type="NCBI Taxonomy" id="29760"/>
    <lineage>
        <taxon>Eukaryota</taxon>
        <taxon>Viridiplantae</taxon>
        <taxon>Streptophyta</taxon>
        <taxon>Embryophyta</taxon>
        <taxon>Tracheophyta</taxon>
        <taxon>Spermatophyta</taxon>
        <taxon>Magnoliopsida</taxon>
        <taxon>eudicotyledons</taxon>
        <taxon>Gunneridae</taxon>
        <taxon>Pentapetalae</taxon>
        <taxon>rosids</taxon>
        <taxon>Vitales</taxon>
        <taxon>Vitaceae</taxon>
        <taxon>Viteae</taxon>
        <taxon>Vitis</taxon>
    </lineage>
</organism>
<keyword evidence="2" id="KW-1185">Reference proteome</keyword>
<gene>
    <name evidence="1" type="ORF">VitviT2T_026821</name>
</gene>
<reference evidence="1 2" key="1">
    <citation type="journal article" date="2023" name="Hortic Res">
        <title>The complete reference genome for grapevine (Vitis vinifera L.) genetics and breeding.</title>
        <authorList>
            <person name="Shi X."/>
            <person name="Cao S."/>
            <person name="Wang X."/>
            <person name="Huang S."/>
            <person name="Wang Y."/>
            <person name="Liu Z."/>
            <person name="Liu W."/>
            <person name="Leng X."/>
            <person name="Peng Y."/>
            <person name="Wang N."/>
            <person name="Wang Y."/>
            <person name="Ma Z."/>
            <person name="Xu X."/>
            <person name="Zhang F."/>
            <person name="Xue H."/>
            <person name="Zhong H."/>
            <person name="Wang Y."/>
            <person name="Zhang K."/>
            <person name="Velt A."/>
            <person name="Avia K."/>
            <person name="Holtgrawe D."/>
            <person name="Grimplet J."/>
            <person name="Matus J.T."/>
            <person name="Ware D."/>
            <person name="Wu X."/>
            <person name="Wang H."/>
            <person name="Liu C."/>
            <person name="Fang Y."/>
            <person name="Rustenholz C."/>
            <person name="Cheng Z."/>
            <person name="Xiao H."/>
            <person name="Zhou Y."/>
        </authorList>
    </citation>
    <scope>NUCLEOTIDE SEQUENCE [LARGE SCALE GENOMIC DNA]</scope>
    <source>
        <strain evidence="2">cv. Pinot noir / PN40024</strain>
        <tissue evidence="1">Leaf</tissue>
    </source>
</reference>
<protein>
    <submittedName>
        <fullName evidence="1">Uncharacterized protein</fullName>
    </submittedName>
</protein>
<sequence>MQIQLGSLLQDACEKGHCLNNAVGQGGKGGRVGVSFRRPSLEKPTKLLNEQEFHERFCILNGVFVQLADGDPTSTEKAAQGAIFLARSNSTRGSAFLSRLSSSNSCITPKFFQPTSTLTSSGC</sequence>
<proteinExistence type="predicted"/>
<evidence type="ECO:0000313" key="2">
    <source>
        <dbReference type="Proteomes" id="UP001227230"/>
    </source>
</evidence>
<name>A0ABY9DP34_VITVI</name>
<dbReference type="EMBL" id="CP126664">
    <property type="protein sequence ID" value="WKA09147.1"/>
    <property type="molecule type" value="Genomic_DNA"/>
</dbReference>
<accession>A0ABY9DP34</accession>
<evidence type="ECO:0000313" key="1">
    <source>
        <dbReference type="EMBL" id="WKA09147.1"/>
    </source>
</evidence>
<dbReference type="Proteomes" id="UP001227230">
    <property type="component" value="Chromosome 17"/>
</dbReference>